<protein>
    <submittedName>
        <fullName evidence="2">Beta-lactamase family protein</fullName>
    </submittedName>
</protein>
<dbReference type="Gene3D" id="3.40.710.10">
    <property type="entry name" value="DD-peptidase/beta-lactamase superfamily"/>
    <property type="match status" value="1"/>
</dbReference>
<gene>
    <name evidence="2" type="ORF">J0A67_17135</name>
</gene>
<accession>A0ABS3BTH4</accession>
<dbReference type="InterPro" id="IPR012338">
    <property type="entry name" value="Beta-lactam/transpept-like"/>
</dbReference>
<keyword evidence="3" id="KW-1185">Reference proteome</keyword>
<dbReference type="InterPro" id="IPR001466">
    <property type="entry name" value="Beta-lactam-related"/>
</dbReference>
<dbReference type="EMBL" id="JAFKCW010000004">
    <property type="protein sequence ID" value="MBN7802603.1"/>
    <property type="molecule type" value="Genomic_DNA"/>
</dbReference>
<feature type="domain" description="Beta-lactamase-related" evidence="1">
    <location>
        <begin position="51"/>
        <end position="367"/>
    </location>
</feature>
<dbReference type="InterPro" id="IPR050491">
    <property type="entry name" value="AmpC-like"/>
</dbReference>
<sequence length="385" mass="43064">MLKNSSSWTKSPLLFLLFILPRLGIAQTGKALLTDNALKTHLDSSVNICAKTYMSDPNSVGLSIGIFLNGKSYKFNYGEVKKGSGKLPTANTFYGIGSIDKTFAATLLGQAVQEKKIKLNDDIRKYLPTGYSNLEYEGTPIRFVNLANHTSGLPNAIKKYSPQIQDSLRQLTLADQVNFYSLYSADSLLADLYKVRLDTIPGTRYQYNNNDIKLLILLLERIYGQSYGQLLRDFVNKKLNMSDTKTELSVSDTSRVSTGYFRNKPENFVNLKGFFVGPTVVSTTNDMLKYIEANLSEKNQAIKLTHQRTWTESDSFSLGLGWMIGGESNGDHYIYHDGNTRAGYNSICIFYPKDNLGIVIMVNETNSLSKIGDLANEIKVKLSYK</sequence>
<dbReference type="Pfam" id="PF00144">
    <property type="entry name" value="Beta-lactamase"/>
    <property type="match status" value="1"/>
</dbReference>
<evidence type="ECO:0000313" key="2">
    <source>
        <dbReference type="EMBL" id="MBN7802603.1"/>
    </source>
</evidence>
<dbReference type="PANTHER" id="PTHR46825:SF9">
    <property type="entry name" value="BETA-LACTAMASE-RELATED DOMAIN-CONTAINING PROTEIN"/>
    <property type="match status" value="1"/>
</dbReference>
<name>A0ABS3BTH4_9BACT</name>
<evidence type="ECO:0000313" key="3">
    <source>
        <dbReference type="Proteomes" id="UP000664698"/>
    </source>
</evidence>
<evidence type="ECO:0000259" key="1">
    <source>
        <dbReference type="Pfam" id="PF00144"/>
    </source>
</evidence>
<comment type="caution">
    <text evidence="2">The sequence shown here is derived from an EMBL/GenBank/DDBJ whole genome shotgun (WGS) entry which is preliminary data.</text>
</comment>
<reference evidence="2 3" key="1">
    <citation type="submission" date="2021-03" db="EMBL/GenBank/DDBJ databases">
        <title>novel species isolated from a fishpond in China.</title>
        <authorList>
            <person name="Lu H."/>
            <person name="Cai Z."/>
        </authorList>
    </citation>
    <scope>NUCLEOTIDE SEQUENCE [LARGE SCALE GENOMIC DNA]</scope>
    <source>
        <strain evidence="2 3">JCM 31546</strain>
    </source>
</reference>
<proteinExistence type="predicted"/>
<dbReference type="PANTHER" id="PTHR46825">
    <property type="entry name" value="D-ALANYL-D-ALANINE-CARBOXYPEPTIDASE/ENDOPEPTIDASE AMPH"/>
    <property type="match status" value="1"/>
</dbReference>
<dbReference type="SUPFAM" id="SSF56601">
    <property type="entry name" value="beta-lactamase/transpeptidase-like"/>
    <property type="match status" value="1"/>
</dbReference>
<dbReference type="Proteomes" id="UP000664698">
    <property type="component" value="Unassembled WGS sequence"/>
</dbReference>
<organism evidence="2 3">
    <name type="scientific">Algoriphagus aestuariicola</name>
    <dbReference type="NCBI Taxonomy" id="1852016"/>
    <lineage>
        <taxon>Bacteria</taxon>
        <taxon>Pseudomonadati</taxon>
        <taxon>Bacteroidota</taxon>
        <taxon>Cytophagia</taxon>
        <taxon>Cytophagales</taxon>
        <taxon>Cyclobacteriaceae</taxon>
        <taxon>Algoriphagus</taxon>
    </lineage>
</organism>
<dbReference type="RefSeq" id="WP_206570618.1">
    <property type="nucleotide sequence ID" value="NZ_JAFKCW010000004.1"/>
</dbReference>